<evidence type="ECO:0000313" key="3">
    <source>
        <dbReference type="Proteomes" id="UP001432322"/>
    </source>
</evidence>
<reference evidence="2" key="1">
    <citation type="submission" date="2023-10" db="EMBL/GenBank/DDBJ databases">
        <title>Genome assembly of Pristionchus species.</title>
        <authorList>
            <person name="Yoshida K."/>
            <person name="Sommer R.J."/>
        </authorList>
    </citation>
    <scope>NUCLEOTIDE SEQUENCE</scope>
    <source>
        <strain evidence="2">RS5133</strain>
    </source>
</reference>
<feature type="non-terminal residue" evidence="2">
    <location>
        <position position="1"/>
    </location>
</feature>
<organism evidence="2 3">
    <name type="scientific">Pristionchus fissidentatus</name>
    <dbReference type="NCBI Taxonomy" id="1538716"/>
    <lineage>
        <taxon>Eukaryota</taxon>
        <taxon>Metazoa</taxon>
        <taxon>Ecdysozoa</taxon>
        <taxon>Nematoda</taxon>
        <taxon>Chromadorea</taxon>
        <taxon>Rhabditida</taxon>
        <taxon>Rhabditina</taxon>
        <taxon>Diplogasteromorpha</taxon>
        <taxon>Diplogasteroidea</taxon>
        <taxon>Neodiplogasteridae</taxon>
        <taxon>Pristionchus</taxon>
    </lineage>
</organism>
<feature type="region of interest" description="Disordered" evidence="1">
    <location>
        <begin position="103"/>
        <end position="148"/>
    </location>
</feature>
<feature type="compositionally biased region" description="Polar residues" evidence="1">
    <location>
        <begin position="127"/>
        <end position="148"/>
    </location>
</feature>
<comment type="caution">
    <text evidence="2">The sequence shown here is derived from an EMBL/GenBank/DDBJ whole genome shotgun (WGS) entry which is preliminary data.</text>
</comment>
<evidence type="ECO:0000313" key="2">
    <source>
        <dbReference type="EMBL" id="GMT15623.1"/>
    </source>
</evidence>
<feature type="non-terminal residue" evidence="2">
    <location>
        <position position="242"/>
    </location>
</feature>
<proteinExistence type="predicted"/>
<evidence type="ECO:0008006" key="4">
    <source>
        <dbReference type="Google" id="ProtNLM"/>
    </source>
</evidence>
<protein>
    <recommendedName>
        <fullName evidence="4">Vitellogenin</fullName>
    </recommendedName>
</protein>
<keyword evidence="3" id="KW-1185">Reference proteome</keyword>
<feature type="compositionally biased region" description="Polar residues" evidence="1">
    <location>
        <begin position="103"/>
        <end position="117"/>
    </location>
</feature>
<dbReference type="AlphaFoldDB" id="A0AAV5VBL4"/>
<sequence length="242" mass="27666">ASCKARWRPFWTCRNSHSTIEPKGIRYIQFEFPEPALDHLQLNLVAGEHEVKILLERMPGTENFLWRDTADLRRILLSREEANRKMNEISDLSTCREEMETAYSPTEFSYSEKSNGISEEKDRSFESSDPINNQSKNPRSTWSQPRRNWSDNVNSLRIPEKLSSVILDREPEVLATTISPALEESLKATLCSCQGSKRGALFAMVHSVVVESLQQGGVERAAEVWKEIERSYGTTPFVDNVL</sequence>
<dbReference type="EMBL" id="BTSY01000002">
    <property type="protein sequence ID" value="GMT15623.1"/>
    <property type="molecule type" value="Genomic_DNA"/>
</dbReference>
<gene>
    <name evidence="2" type="ORF">PFISCL1PPCAC_6920</name>
</gene>
<dbReference type="Proteomes" id="UP001432322">
    <property type="component" value="Unassembled WGS sequence"/>
</dbReference>
<accession>A0AAV5VBL4</accession>
<name>A0AAV5VBL4_9BILA</name>
<evidence type="ECO:0000256" key="1">
    <source>
        <dbReference type="SAM" id="MobiDB-lite"/>
    </source>
</evidence>